<gene>
    <name evidence="2" type="ORF">BGZ70_008113</name>
</gene>
<evidence type="ECO:0000313" key="2">
    <source>
        <dbReference type="EMBL" id="KAF9967803.1"/>
    </source>
</evidence>
<organism evidence="2 3">
    <name type="scientific">Mortierella alpina</name>
    <name type="common">Oleaginous fungus</name>
    <name type="synonym">Mortierella renispora</name>
    <dbReference type="NCBI Taxonomy" id="64518"/>
    <lineage>
        <taxon>Eukaryota</taxon>
        <taxon>Fungi</taxon>
        <taxon>Fungi incertae sedis</taxon>
        <taxon>Mucoromycota</taxon>
        <taxon>Mortierellomycotina</taxon>
        <taxon>Mortierellomycetes</taxon>
        <taxon>Mortierellales</taxon>
        <taxon>Mortierellaceae</taxon>
        <taxon>Mortierella</taxon>
    </lineage>
</organism>
<accession>A0A9P6JGY0</accession>
<feature type="compositionally biased region" description="Low complexity" evidence="1">
    <location>
        <begin position="608"/>
        <end position="625"/>
    </location>
</feature>
<feature type="region of interest" description="Disordered" evidence="1">
    <location>
        <begin position="681"/>
        <end position="708"/>
    </location>
</feature>
<proteinExistence type="predicted"/>
<feature type="compositionally biased region" description="Low complexity" evidence="1">
    <location>
        <begin position="1"/>
        <end position="13"/>
    </location>
</feature>
<protein>
    <submittedName>
        <fullName evidence="2">Uncharacterized protein</fullName>
    </submittedName>
</protein>
<feature type="compositionally biased region" description="Pro residues" evidence="1">
    <location>
        <begin position="40"/>
        <end position="53"/>
    </location>
</feature>
<comment type="caution">
    <text evidence="2">The sequence shown here is derived from an EMBL/GenBank/DDBJ whole genome shotgun (WGS) entry which is preliminary data.</text>
</comment>
<feature type="compositionally biased region" description="Low complexity" evidence="1">
    <location>
        <begin position="21"/>
        <end position="33"/>
    </location>
</feature>
<feature type="compositionally biased region" description="Basic and acidic residues" evidence="1">
    <location>
        <begin position="692"/>
        <end position="708"/>
    </location>
</feature>
<sequence length="996" mass="110255">MTSTASARAALPSPSMPSPSPSSLAASSASSNSYGHTVNTPPPSSTHAPPPPATCDDLDNKVAEFKRQWTSKGLGAGPDAMLLVQEYATFLPRPWGLKDRSSGSSRPNSTSDWAMPPTPPRTVSGYAAGYGPLLPPTRSAGSRARQSLPTPPLEKVRGALEMMIKLPAPMSPTIPAWPVSTRPVTGGKQPGKMPTAPPDLLGDDTSDSDDDSDLSSSAAESESVVLSEADANLRYKATGRKTAKRASTKGRTAGKRPTKSFAEKTTRSQPACSSEFCRLLTSDQIKGLPRKSGGHLSLSPVMIKINIPSFLLPAPSPIIEESSKATGAKARARSPISVASPSDRNKSSSKRLASDEEREPPRQTKATKRRSTPTSDSDTDRSIRKPEGGSVKESKSKSRDGHSRSRRVSRDDDSRHSGHAGQREREERDKSGKHRARDRSRNRSRSRSQSRSRSSRGRYERENNSRDGKAGGSRHGYDDERLLSKKMREAELSRERSDRPSLKRRDRSRSKDKERDLSRDRIRGSKKVRSRSRSRSRDRERTDDRRQSDKRSRESTTASTSRSKADNKDGGRAQGSQASRKGSDRHKSTSIQGSSSAFDHASRRESQSATRAGSSSPRRASSKSRPQQDLLPKASSAGILENTNTGPAPGKKLHMEEYQRKRLGTDMDTPKLTAESPALVASSPLPAGKTGHPLDESIRKSSTREATANKDTKYFREYRKYHTLAVNLKRKADEINRVQNNARLSAIVYFLSSNAFIRAFHLNDRHLAHLHPTRPDLAQEEAMKCWESMKQFSRSLSAQCRDNIQALSGLSYLLEALVYFKCHMYSNYRLRKEMQALDQFKRASHPQASSSNEGAMVTISADLGFRVLQNAEDWANLQRKLDDCKATLTPGFAREQFPETFQKWCIHPEDIGRASEDHRMTTAPFSMTVEQMQKVVSGVGADGTTVVYENRIRTFPRIQWPLGTHLQLGDLMDFAEEALREYQTRNRLEYEVVSPA</sequence>
<reference evidence="2" key="1">
    <citation type="journal article" date="2020" name="Fungal Divers.">
        <title>Resolving the Mortierellaceae phylogeny through synthesis of multi-gene phylogenetics and phylogenomics.</title>
        <authorList>
            <person name="Vandepol N."/>
            <person name="Liber J."/>
            <person name="Desiro A."/>
            <person name="Na H."/>
            <person name="Kennedy M."/>
            <person name="Barry K."/>
            <person name="Grigoriev I.V."/>
            <person name="Miller A.N."/>
            <person name="O'Donnell K."/>
            <person name="Stajich J.E."/>
            <person name="Bonito G."/>
        </authorList>
    </citation>
    <scope>NUCLEOTIDE SEQUENCE</scope>
    <source>
        <strain evidence="2">CK1249</strain>
    </source>
</reference>
<feature type="region of interest" description="Disordered" evidence="1">
    <location>
        <begin position="323"/>
        <end position="654"/>
    </location>
</feature>
<feature type="compositionally biased region" description="Acidic residues" evidence="1">
    <location>
        <begin position="201"/>
        <end position="213"/>
    </location>
</feature>
<dbReference type="Proteomes" id="UP000738359">
    <property type="component" value="Unassembled WGS sequence"/>
</dbReference>
<evidence type="ECO:0000256" key="1">
    <source>
        <dbReference type="SAM" id="MobiDB-lite"/>
    </source>
</evidence>
<feature type="compositionally biased region" description="Basic residues" evidence="1">
    <location>
        <begin position="237"/>
        <end position="258"/>
    </location>
</feature>
<dbReference type="EMBL" id="JAAAHY010000056">
    <property type="protein sequence ID" value="KAF9967803.1"/>
    <property type="molecule type" value="Genomic_DNA"/>
</dbReference>
<feature type="region of interest" description="Disordered" evidence="1">
    <location>
        <begin position="1"/>
        <end position="60"/>
    </location>
</feature>
<evidence type="ECO:0000313" key="3">
    <source>
        <dbReference type="Proteomes" id="UP000738359"/>
    </source>
</evidence>
<feature type="region of interest" description="Disordered" evidence="1">
    <location>
        <begin position="169"/>
        <end position="268"/>
    </location>
</feature>
<dbReference type="OrthoDB" id="2429992at2759"/>
<feature type="compositionally biased region" description="Basic and acidic residues" evidence="1">
    <location>
        <begin position="378"/>
        <end position="430"/>
    </location>
</feature>
<feature type="compositionally biased region" description="Basic and acidic residues" evidence="1">
    <location>
        <begin position="535"/>
        <end position="554"/>
    </location>
</feature>
<keyword evidence="3" id="KW-1185">Reference proteome</keyword>
<name>A0A9P6JGY0_MORAP</name>
<feature type="compositionally biased region" description="Low complexity" evidence="1">
    <location>
        <begin position="214"/>
        <end position="230"/>
    </location>
</feature>
<feature type="compositionally biased region" description="Basic residues" evidence="1">
    <location>
        <begin position="431"/>
        <end position="456"/>
    </location>
</feature>
<dbReference type="AlphaFoldDB" id="A0A9P6JGY0"/>
<feature type="compositionally biased region" description="Basic and acidic residues" evidence="1">
    <location>
        <begin position="352"/>
        <end position="362"/>
    </location>
</feature>
<feature type="compositionally biased region" description="Basic residues" evidence="1">
    <location>
        <begin position="524"/>
        <end position="534"/>
    </location>
</feature>
<feature type="region of interest" description="Disordered" evidence="1">
    <location>
        <begin position="93"/>
        <end position="156"/>
    </location>
</feature>
<feature type="compositionally biased region" description="Basic and acidic residues" evidence="1">
    <location>
        <begin position="457"/>
        <end position="523"/>
    </location>
</feature>
<feature type="compositionally biased region" description="Low complexity" evidence="1">
    <location>
        <begin position="102"/>
        <end position="111"/>
    </location>
</feature>